<comment type="caution">
    <text evidence="1">The sequence shown here is derived from an EMBL/GenBank/DDBJ whole genome shotgun (WGS) entry which is preliminary data.</text>
</comment>
<dbReference type="EMBL" id="JAKGTH010000006">
    <property type="protein sequence ID" value="MCF4100388.1"/>
    <property type="molecule type" value="Genomic_DNA"/>
</dbReference>
<dbReference type="Pfam" id="PF13528">
    <property type="entry name" value="Glyco_trans_1_3"/>
    <property type="match status" value="1"/>
</dbReference>
<protein>
    <submittedName>
        <fullName evidence="1">Glycosyl transferase</fullName>
    </submittedName>
</protein>
<evidence type="ECO:0000313" key="1">
    <source>
        <dbReference type="EMBL" id="MCF4100388.1"/>
    </source>
</evidence>
<reference evidence="1" key="1">
    <citation type="submission" date="2022-01" db="EMBL/GenBank/DDBJ databases">
        <title>Gillisia lutea sp. nov., isolated from marine plastic residues from the Malvarosa beach (Valencia, Spain).</title>
        <authorList>
            <person name="Vidal-Verdu A."/>
            <person name="Molina-Menor E."/>
            <person name="Satari L."/>
            <person name="Pascual J."/>
            <person name="Pereto J."/>
            <person name="Porcar M."/>
        </authorList>
    </citation>
    <scope>NUCLEOTIDE SEQUENCE</scope>
    <source>
        <strain evidence="1">M10.2A</strain>
    </source>
</reference>
<accession>A0ABS9EBY3</accession>
<gene>
    <name evidence="1" type="ORF">L1I30_01800</name>
</gene>
<evidence type="ECO:0000313" key="2">
    <source>
        <dbReference type="Proteomes" id="UP001179363"/>
    </source>
</evidence>
<organism evidence="1 2">
    <name type="scientific">Gillisia lutea</name>
    <dbReference type="NCBI Taxonomy" id="2909668"/>
    <lineage>
        <taxon>Bacteria</taxon>
        <taxon>Pseudomonadati</taxon>
        <taxon>Bacteroidota</taxon>
        <taxon>Flavobacteriia</taxon>
        <taxon>Flavobacteriales</taxon>
        <taxon>Flavobacteriaceae</taxon>
        <taxon>Gillisia</taxon>
    </lineage>
</organism>
<sequence>MKILYAIQGTGNGHLSRARDIIPLLRKKGDLDILVSGTQADISLPYTIKYKYSGMSFVFGKKGGVDLKATYIKNNISRFIKEIRSFPVEDYDLIINDFEPISAWAAYLKGKKCISLSHQCAVLSKNAPLPDTKDWLGELILKNYAPSQLQYGFHFATFNKNTYTPVIRQEIRNMEVKNYAHYTVYLPSYSDKKILKVLHSFEEIRWHVFSKHTKGNAIIKNVSLRPISNRSFIKSMATSEGVLCGAGFETPAEALFLKKKLLVIPMKNQYEQHCNAAALKAIGVPILKKFKLKQRNYIEKWLVSDKIVEVAFPDITSDIIDMLIQDHLDALAPKPSLEQHCVTHSIKPLN</sequence>
<dbReference type="GO" id="GO:0016740">
    <property type="term" value="F:transferase activity"/>
    <property type="evidence" value="ECO:0007669"/>
    <property type="project" value="UniProtKB-KW"/>
</dbReference>
<keyword evidence="1" id="KW-0808">Transferase</keyword>
<dbReference type="Proteomes" id="UP001179363">
    <property type="component" value="Unassembled WGS sequence"/>
</dbReference>
<keyword evidence="2" id="KW-1185">Reference proteome</keyword>
<name>A0ABS9EBY3_9FLAO</name>
<dbReference type="RefSeq" id="WP_236132536.1">
    <property type="nucleotide sequence ID" value="NZ_JAKGTH010000006.1"/>
</dbReference>
<proteinExistence type="predicted"/>